<dbReference type="InterPro" id="IPR040662">
    <property type="entry name" value="Tfb2_C"/>
</dbReference>
<gene>
    <name evidence="11" type="ORF">L211DRAFT_838201</name>
</gene>
<dbReference type="GO" id="GO:0006366">
    <property type="term" value="P:transcription by RNA polymerase II"/>
    <property type="evidence" value="ECO:0007669"/>
    <property type="project" value="UniProtKB-ARBA"/>
</dbReference>
<dbReference type="PANTHER" id="PTHR13152">
    <property type="entry name" value="TFIIH, POLYPEPTIDE 4"/>
    <property type="match status" value="1"/>
</dbReference>
<feature type="domain" description="Transcription factor Tfb2 C-terminal" evidence="10">
    <location>
        <begin position="339"/>
        <end position="404"/>
    </location>
</feature>
<reference evidence="11 12" key="1">
    <citation type="journal article" date="2018" name="Nat. Ecol. Evol.">
        <title>Pezizomycetes genomes reveal the molecular basis of ectomycorrhizal truffle lifestyle.</title>
        <authorList>
            <person name="Murat C."/>
            <person name="Payen T."/>
            <person name="Noel B."/>
            <person name="Kuo A."/>
            <person name="Morin E."/>
            <person name="Chen J."/>
            <person name="Kohler A."/>
            <person name="Krizsan K."/>
            <person name="Balestrini R."/>
            <person name="Da Silva C."/>
            <person name="Montanini B."/>
            <person name="Hainaut M."/>
            <person name="Levati E."/>
            <person name="Barry K.W."/>
            <person name="Belfiori B."/>
            <person name="Cichocki N."/>
            <person name="Clum A."/>
            <person name="Dockter R.B."/>
            <person name="Fauchery L."/>
            <person name="Guy J."/>
            <person name="Iotti M."/>
            <person name="Le Tacon F."/>
            <person name="Lindquist E.A."/>
            <person name="Lipzen A."/>
            <person name="Malagnac F."/>
            <person name="Mello A."/>
            <person name="Molinier V."/>
            <person name="Miyauchi S."/>
            <person name="Poulain J."/>
            <person name="Riccioni C."/>
            <person name="Rubini A."/>
            <person name="Sitrit Y."/>
            <person name="Splivallo R."/>
            <person name="Traeger S."/>
            <person name="Wang M."/>
            <person name="Zifcakova L."/>
            <person name="Wipf D."/>
            <person name="Zambonelli A."/>
            <person name="Paolocci F."/>
            <person name="Nowrousian M."/>
            <person name="Ottonello S."/>
            <person name="Baldrian P."/>
            <person name="Spatafora J.W."/>
            <person name="Henrissat B."/>
            <person name="Nagy L.G."/>
            <person name="Aury J.M."/>
            <person name="Wincker P."/>
            <person name="Grigoriev I.V."/>
            <person name="Bonfante P."/>
            <person name="Martin F.M."/>
        </authorList>
    </citation>
    <scope>NUCLEOTIDE SEQUENCE [LARGE SCALE GENOMIC DNA]</scope>
    <source>
        <strain evidence="11 12">ATCC MYA-4762</strain>
    </source>
</reference>
<dbReference type="EMBL" id="ML121544">
    <property type="protein sequence ID" value="RPB23774.1"/>
    <property type="molecule type" value="Genomic_DNA"/>
</dbReference>
<evidence type="ECO:0000256" key="7">
    <source>
        <dbReference type="ARBA" id="ARBA00023204"/>
    </source>
</evidence>
<keyword evidence="12" id="KW-1185">Reference proteome</keyword>
<dbReference type="NCBIfam" id="TIGR00625">
    <property type="entry name" value="tfb2"/>
    <property type="match status" value="1"/>
</dbReference>
<accession>A0A3N4LLK5</accession>
<comment type="subcellular location">
    <subcellularLocation>
        <location evidence="2 9">Nucleus</location>
    </subcellularLocation>
</comment>
<dbReference type="Gene3D" id="3.30.70.2610">
    <property type="match status" value="1"/>
</dbReference>
<evidence type="ECO:0000313" key="11">
    <source>
        <dbReference type="EMBL" id="RPB23774.1"/>
    </source>
</evidence>
<dbReference type="InterPro" id="IPR004598">
    <property type="entry name" value="TFIIH_p52/Tfb2"/>
</dbReference>
<dbReference type="GO" id="GO:0001671">
    <property type="term" value="F:ATPase activator activity"/>
    <property type="evidence" value="ECO:0007669"/>
    <property type="project" value="InterPro"/>
</dbReference>
<keyword evidence="8 9" id="KW-0539">Nucleus</keyword>
<protein>
    <recommendedName>
        <fullName evidence="9">RNA polymerase II transcription factor B subunit 2</fullName>
    </recommendedName>
</protein>
<comment type="function">
    <text evidence="9">Component of the general transcription and DNA repair factor IIH (TFIIH) core complex which is involved in general and transcription-coupled nucleotide excision repair (NER) of damaged DNA.</text>
</comment>
<proteinExistence type="inferred from homology"/>
<dbReference type="STRING" id="1051890.A0A3N4LLK5"/>
<keyword evidence="5 9" id="KW-0805">Transcription regulation</keyword>
<dbReference type="GO" id="GO:0006289">
    <property type="term" value="P:nucleotide-excision repair"/>
    <property type="evidence" value="ECO:0007669"/>
    <property type="project" value="InterPro"/>
</dbReference>
<dbReference type="GO" id="GO:0000439">
    <property type="term" value="C:transcription factor TFIIH core complex"/>
    <property type="evidence" value="ECO:0007669"/>
    <property type="project" value="InterPro"/>
</dbReference>
<sequence length="415" mass="46907">MAMLYNEGPIPVSTLNSWVKPESVREKEEAYGKLRKMHIIVEKEGQLSLDKTFQDNFRMALTGGGNHRSFGVPCTTEDKRKVDLQFLDGYATKQWEAILHFMVGTRNDIQPGSGVIQLLLKGGLMEKPANGGQPEITQAGFSFLLQDANAQLWTLLLQYLDMAEELRMDSVEVLHFLMMLGSLELGQDYSKETLTPTQKHMLEDLREYGIVYSLKTSSQRFYPTRLATSLTSEAASLRSASAGFNTALSKGGGEGFVIIETNYRVYAYTDSPLQIAVLSLFTRLSARYPNMVAGRISRQSVRTAIKMGITADQIIDYLTVHAHSQLRRNNPILPPTVVDQIRLWQIEGERMKPTPGYLLKEFTTTAEYDAVCKYAEELGVLVWKNNQKRSFFVTRYEQVAEFIRRRTAQASKKQG</sequence>
<dbReference type="FunFam" id="3.30.70.2610:FF:000001">
    <property type="entry name" value="General transcription factor IIH subunit 4"/>
    <property type="match status" value="1"/>
</dbReference>
<evidence type="ECO:0000256" key="5">
    <source>
        <dbReference type="ARBA" id="ARBA00023015"/>
    </source>
</evidence>
<dbReference type="Pfam" id="PF18307">
    <property type="entry name" value="Tfb2_C"/>
    <property type="match status" value="1"/>
</dbReference>
<evidence type="ECO:0000256" key="4">
    <source>
        <dbReference type="ARBA" id="ARBA00022763"/>
    </source>
</evidence>
<evidence type="ECO:0000256" key="1">
    <source>
        <dbReference type="ARBA" id="ARBA00002817"/>
    </source>
</evidence>
<dbReference type="OrthoDB" id="364513at2759"/>
<dbReference type="InParanoid" id="A0A3N4LLK5"/>
<dbReference type="PANTHER" id="PTHR13152:SF0">
    <property type="entry name" value="GENERAL TRANSCRIPTION FACTOR IIH SUBUNIT 4"/>
    <property type="match status" value="1"/>
</dbReference>
<organism evidence="11 12">
    <name type="scientific">Terfezia boudieri ATCC MYA-4762</name>
    <dbReference type="NCBI Taxonomy" id="1051890"/>
    <lineage>
        <taxon>Eukaryota</taxon>
        <taxon>Fungi</taxon>
        <taxon>Dikarya</taxon>
        <taxon>Ascomycota</taxon>
        <taxon>Pezizomycotina</taxon>
        <taxon>Pezizomycetes</taxon>
        <taxon>Pezizales</taxon>
        <taxon>Pezizaceae</taxon>
        <taxon>Terfezia</taxon>
    </lineage>
</organism>
<evidence type="ECO:0000256" key="2">
    <source>
        <dbReference type="ARBA" id="ARBA00004123"/>
    </source>
</evidence>
<evidence type="ECO:0000313" key="12">
    <source>
        <dbReference type="Proteomes" id="UP000267821"/>
    </source>
</evidence>
<evidence type="ECO:0000256" key="9">
    <source>
        <dbReference type="RuleBase" id="RU364024"/>
    </source>
</evidence>
<name>A0A3N4LLK5_9PEZI</name>
<dbReference type="FunCoup" id="A0A3N4LLK5">
    <property type="interactions" value="456"/>
</dbReference>
<evidence type="ECO:0000256" key="3">
    <source>
        <dbReference type="ARBA" id="ARBA00007132"/>
    </source>
</evidence>
<dbReference type="AlphaFoldDB" id="A0A3N4LLK5"/>
<keyword evidence="4 9" id="KW-0227">DNA damage</keyword>
<evidence type="ECO:0000256" key="8">
    <source>
        <dbReference type="ARBA" id="ARBA00023242"/>
    </source>
</evidence>
<comment type="function">
    <text evidence="1">Component of the general transcription and DNA repair factor IIH (TFIIH) core complex, which is involved in general and transcription-coupled nucleotide excision repair (NER) of damaged DNA and, when complexed to TFIIK, in RNA transcription by RNA polymerase II. In NER, TFIIH acts by opening DNA around the lesion to allow the excision of the damaged oligonucleotide and its replacement by a new DNA fragment. In transcription, TFIIH has an essential role in transcription initiation. When the pre-initiation complex (PIC) has been established, TFIIH is required for promoter opening and promoter escape. Phosphorylation of the C-terminal tail (CTD) of the largest subunit of RNA polymerase II by the kinase module TFIIK controls the initiation of transcription.</text>
</comment>
<keyword evidence="6 9" id="KW-0804">Transcription</keyword>
<dbReference type="Proteomes" id="UP000267821">
    <property type="component" value="Unassembled WGS sequence"/>
</dbReference>
<evidence type="ECO:0000256" key="6">
    <source>
        <dbReference type="ARBA" id="ARBA00023163"/>
    </source>
</evidence>
<keyword evidence="7 9" id="KW-0234">DNA repair</keyword>
<comment type="similarity">
    <text evidence="3 9">Belongs to the TFB2 family.</text>
</comment>
<dbReference type="GO" id="GO:0003690">
    <property type="term" value="F:double-stranded DNA binding"/>
    <property type="evidence" value="ECO:0007669"/>
    <property type="project" value="TreeGrafter"/>
</dbReference>
<dbReference type="Pfam" id="PF03849">
    <property type="entry name" value="Tfb2"/>
    <property type="match status" value="1"/>
</dbReference>
<evidence type="ECO:0000259" key="10">
    <source>
        <dbReference type="Pfam" id="PF18307"/>
    </source>
</evidence>
<dbReference type="GO" id="GO:0005675">
    <property type="term" value="C:transcription factor TFIIH holo complex"/>
    <property type="evidence" value="ECO:0007669"/>
    <property type="project" value="TreeGrafter"/>
</dbReference>